<sequence length="7475" mass="826654">MVSPARRSNHWLSLTMLKLILALSLSNLLISPIQASFIRFKPDTEYIYTFHSSTDLKKVRTLHAESKIGFILVKSLNKSSELQEIYLRVHSASVTSQEEQVLLSEERDFSEWFSFDISENGAIGQVYYPRDEDDHVIGAKKGLVSLLASNLQHPPQDKIKESGWSYDCNETGHEGHHESSYTAQMAPGNDGIIVFTKTRRTHPIPYGKTKHQKEIHYHPAMKLPLMVKILDHFDAPRESAPGFHHQHGGREQTKDDVEFPEMQTISEGQLTFVREAYYASPTGPPADEDIVTDSIHLKQPQPRHVNFDVTYLKEQISGNLTCMRKAPRKESNEQSHCFQDLVHTLHFVPDGRKLAEIVVPMYKPPLSRRVRDKQDRLNMLDAVAAMHTDTSQSLLTDAILLSPKPNKELVERLLIASAGFIHTISQHYLETVEDIVFQSRKFHESLKDPEIQRVAVLVLGALAGHRWKAGYRAQAESLVIKIENKLGVHDPWSYEKTLTSLTEDERDDFHHDTVALIESLGNAGLHRSFPHIQSYTNNSATHPLLKRAGLHSMRDYHHNLAAGILLKSALDEDEDEHVRYEASLFYKNHPMGGHQNVSKFVSPEEYFAANSSQDVASTTISVPSRRRLRRGFWEGFSFTLPSPSIYWKQPIGIPEIGAEFGLTIKNELKVEIAPLSGHLGVDALDEAYAKVFVGLVGFSMDIVRARFCFNGYVDYNLNILQEFGVDCISDLVKLYDLIIGRVVGNIRRAVDVVVKLFNSEISIVQLFDDFVHSLENIPATITNLRSVANKVMSRLSQIDPDQMPASFRGVISVVNKATQLFSDIKTDVMEFYQAVSDAITVTLPWAAEQIWKSIVFVGESIQDLLKSPLNAIGAIFKGVLNIKIAVTEILNAKKEIEAANFFKEGQRPYWFDLPKVIDGILSELQEHLRNIRRDLSIWVDEIDSSSDPVKKLTGDVVDSYTLRRQVRGEIESVFQDLMDPIQPLQNLLGPFFELYDLVFSAVDAVKEAYQTLKEGYQKSQALVMKLFGPKAHERFPRKFREPGSGACASGGFYPTDSAGHYENQGVDLEISAGAVLVAPFSGVLFKSAGKLNQVTLLAGGGAFRDIKIIIDNVEPNRTISETEGIEVIAGTVIGTVGFSGTCGPPNYIHLSMRKSKPNRLASLLDGALDNDVSAADLAASEGYVNPSNYLGRRPLKTPKWTQVCDDFKFVWLGNVVKEGSLLGRNKDGETIDTSPERSPPPDTTTDRPDPSKLPPVRTSSLDKTVEGNRQQIEEVLGFPEQKLGIESPFKNFTLRNLKIGSILAFARKLGLEKTADDLLTVFKTIVKLVGDKPCVLPESLSNDMLRIELQQRGLSSQGDRETLLKRYRQPDDRCPLLQVSLPENVYCKIDPSCLGVECCMNVKFFMVSFAFKAFMRFDPCEFQFVLGVNSWNYTQHILDTEFGKEWNVSVPFDIPFVDDMELHLRVIIEKSRTQLLVSMSVALCPKTGDADCLPSIHVLKDSAISLPFCYLNGTITWPDIDIEEYFSRATMRNLLKDTGEELLQARTEAALNYALDVLGIPKELISSKEPCPTPTGMSHSQLIAALKERQLAITGTRIELEARLSQHDRSCQFSTLPVFPPEVAKVAYCSLREDCLRLDCCLELNIEDLKFRRSFKVLVEVDGCDFTLYVAFQHLQYKKLLLSYEWGRLEQQNIGPITLRYSINKLESEKMFEIDFGASICQGADDCIFDVDIIQDYRVPIPFCNSNFSFALPGGNNLRDFVNEVGRNAGQEAVNVFLEFIGLRDKINDGQCDTGALVSKDEEVCTEVSLQSLPSGVTCELSYRCLGVRCCAELDLEITVLSVNIWLLLDPCEFTLSIGFGKWSLTFTIFDYHWGTQEEIQIGKAVTLIYIIDKLTEDKMFVLDLALSLCLPDSECITPSIDILKRTRVPIPVCNENATFTLPGDGTVSGFLQMVGQNAADSAVDAILQHLGLLEYISRLPCVRPQVTQNGWKRICPRNVKLPHLPRNLICTLLEKCLGFDCCLELPIPGITPISTQVSFIFDPCNYQLSMILGSWSRDLNIFSYHWGQREVVTIGKSVTLSMIIDKSDADESFLINLDISICIDSDCTTTPVLQDSLVPIPFCNLNASFELPGDGSFAGLARDLAGNVGELAIQAGVRRLGIEQYVGKQQCKMETSAPIENRCPLLRLPSSSSLLTCSVDDHCLGLTCCASLDLVFAQLSTTAYALLDPCEFQLSVGLGSWSKNLTLFEYDWGVDKVVGISDSVYIAFNVDKLTEQFLIDVSVTLCIDGTCRPIHLLQASHVPIPICNSSTTFSLPGDGTISGYLDSLVGQVTDAAVDLVLDFLRLKTFLSKQPCDLPPALPDDGDNCPVHIRDNFTCHIGSSCTSLHCCLNLDLKVTQISSKAWFIIDPCDYTLSVGLERWFFNVSLFSYEWGKEESFMIGNAFRVGFSISKLDSTEEYEVDLAFSLLIDGITTDFPIMADQRIPIPLCTARFSLALPGDGSVRGFRMELGDNVGPAAVQRVLRGLNLQGVIIGSTCQLPPEKESNNHCPMISLPFLENIVQCSIDDRCLGIQCCIHLDFVITELMLSTRIQVDPCNFRLYVAFENRELNITLFSYTWGKVETVNIGNAVMLRYSVEKLSAQKVFSVTLNLMLCIDDTCTMTPVLDHVWVPIPLCNINATSFTLPGDGTVEGFIRELGGRIGNSAIDLVLEKFGLSQYLRSPSCDIGIPGSLRSTCPAVDVAHLQDFLSCTVTDSCLGIRCCLEMDLKITTRSVNAWVILDPCNFTLSVGFEKWERSVTLFHYPLGDVMEEVVNSAMRVRWRVDKITMDKQFEIDLSLVLCVDGVCDTWTVFAGSRLPIPLCNTEDTLTLPGDGTVSGFVSDLAGNIGRFAIEAALRHLNLTSFLTGKACTDHRRDACARSTGLLDNCTLIGDSCTELRCCLDLDLKIADVSAMAWFKFDPCDFTFSLGLEKWSFHGSVFSYQWGKEVTVSVASGMNLRYSINKRNDTNMLELSLTLEYCIDELCTDIDIQRVIPIPVCNPDFSNYSLSADGFIKMVSGQVIQGASLALISRLGIDPNFFNSQRCINPNGPQSYDNCPSMQLPSNLTSLAHCGILNTCFGIQCCLDVNLGPLHHSFSVSMVIDPCLGQLTLLFGNWQYIKSLSHLDFDSSEKITIGNFVMIRYTLELTDGEIATSLSIDACIDDHCTGNIIVLDGAVSQLPFCYPNGTISWNNIIGITSTSPLGSADAGVEAVAQALGLPSRLVSSSPCPPVIRSRQSGACPQLPLLPSIPSGGVCHYSDTCLGVECCLAVDLGIISRTLRVWLILDPCDLKLSVGFENWSYNLTLISYRWGMVTSERLSNAVWLTFTVDKTADNRNFLLSLSLQLCIAGVCAPDIVILQDFTAPIPFCHPNGTLEWAQDLDGDIGDYASGLVVYRLGVSVDVLLPQPCRGPPEQITPSTIGCSSLALPSSVGPYCSLDQSCLGVGCCLNLDLGIFQRSFSVWMKLDPCAGMFSFGFEKWSHLETISIKLLQSHAFEKNIGVLKIRYDVERPHNTIYDVDLDISLCWQGVCDEPIVILRDALFSGSHCDDQGGGSSTRRKRRSVGDLASESDKGMDAMEDVTVSLVDKARAYFKTLLSGGSISYSAEDNAMTKLQPEKVVKPRVAESGTASRRSMGLLVFGNEDGTPVTRRRRRDLSLSVNIGEESLFGFRLTPGDDSGTWQGDVIIGGGLTQKGLDALDRHIANMSIGELEAMLDLQNIDPFTVGQLMKELRAVFRTFIDEFIDVVINGKAGDDFKQFDIILSRTIPFPRRYATFFSLSWGFPIGGFIYLTFDIEAGGFFDMEIPVGVGIVSMKATGGITPMVGAYASAGISVGFILHAELELIADVLHTKFPTVAEITFSKFPLDVGIKMDVEMIPLIIRLRALVTLKIPLLGKITLFKGDIWRYQVPTMRQNIFDIHTKEPDKSPPAIEKYSTPNEVGSAKRSVTGRDMCGVEQVPGLDYTEPAFQLEIAAADDKSLVTFFYQVGTAPGGSDVVSETEFGGPSAIISQTLLGGHPLYFTVYAMNNGGGTSTATCSLPTFDITLPTGRITPDFTSTSHPHILRASAVVYDDSIILMQQESVGFGPETWGDQIVPWNTINITERQHLVFSNNDFDYFTAAKEGRLVSKPKSTITHRNPNFCARDCLALQNCLSINYNYKDFTCELLEEIEGHRVEVHKYGSFSHYERIGVGHAVEFNHESLLLVHNNLYYFNIELLNYVGYENIISSIGILADFTPPEPGLIVNGTRDEVVHEACAEFTPEEWERRCIEDTPLNNHRYITDGPGSRTVFNGYEELIDLLYTRSNTFIAANWDGFHDNETGIHGYTWSIGHAVCDDDVSMHVDPHAHLFDESEWTHQGLVVNVHLPDGAYYITVRALNKVEFGGPMALTVCHSNPLIIDNTPPIIYSISDITYDSSIGRIGMRINATDPDSHLSKYHLAAGRTPRDISLRDWEAHDLAKQLFMDFRIPSGVPCWVKIRAVNRVDLRTIDHADEPILVDDTPPIAGALFDGPYARQDLEFTKDRNKICANWYNWSDSESGIFSYLWAVGTQPGLSNVVDFIKLSGREHSACSGYVTIQHGEMYYSTLVAFHGGYDKLNVSSSSNGVIVDLTPPIQGDVYDGLLPAPNDLAFSSRPATVGSHWQGFSDPDSGIEDYQVTVYCKHTESGTSDFEVIHGADSVGSETTSIEWHHFHLHHKDQVYVNLRTINRAFNHIDTPTNGFLVDLTPPVLQTLGDGLDVGQDADFQSNFDSLAVHWDYLDEESGIESFELAIYELRHGNKHKIFPRDQHANSFQLISDTTARSHVQSGLTLRPGALYVTRVKARNHAKLDVSHETSGIKVDPSPPMMRFVRGGNLDGGVEELFKGYLYQNSRTSIQASWLAADGQSGIKTYWVAVGTAQNFELIKPFTPMGPKSSGVLLDLNLQLTDPSTCSDETFTVGCQPVYYVCVKSENGAGAFSDVICSSPIRVVEEDQTGYLTDGPRMLHDIDAQQERTTVTIFFSDFESQVHGISHYEWAVGTTPGGEDIQPLTSDGIVPGSEANVSGLAGNGKAQSPLPLQHGVTYYSTLRAITNADNVLESTSNGFTVDITPPEIMIADLGLYDVITDLSFDGGVNLYQSNSDSIDAMWDATEEESDIMASYFYMGQYPGSADIFPVTLTSKSYIPSALISPAEIGFPNLLSVESVNSVGLSRIIHATSVTVDNTPPSVGQVQCPAFIDANSALLCRWSDFLDAESGIDHVGFLVGTAKGQGDVFQSGDLPGYFTHYSVRDLNLIHNQVYYVTVEVFNAINQSTMAFSGPIEIDDTPPSYGLVVELSGVFSYNFSDPIDLPEWDCTNDEECLSLDGECLESLTQLQILWQPFTDEDTKITKYEVALGTTPGGSQIKPFHDVSKDQTSELITNIDLSSVRRVYSTVRGYNEAGLTSTAVSNGIYISRFSAGLPPLKPFQVKDGVTDNQSADKDFQTSLREMSASWDFSGDPCPIKKHEWAIYRIDGQEIQTLTDVQERTSDTNTDIKMTDGETYYIIVRATNVMGLAVTVRSDGITVKLDPLIPGQVYDGLLVGFDLTYQKETDTISANWKGFGEGTQPKESVEHTGNAEVTRDHITEQTVDYYEAAVGTDRRYPKTRDNVVPFTYVGQNTTVTFTNLNLLARDSTYYVTVRAHSASFATAEVTSTGINVGMDSTVHGSEVKVPKFLNSVSEVQLMWDKFQSTLPILLYYVGVGESSPSSVQLENIDCRDILLGTRQALATFSEREMSFVGKDTYAVVKGLNLTHEGSYFVTVVGMNEGGQCNSSTSHFSVDITPPIKGRLRVGPFYYMPVAYTDSAESVSMVWEDYRDDESGIKSFNLRIMQAASCHVRDDNNLTVVPNQDWLVLSPDTWEFTFVDVNLETNLPYFVQLVAVNLAGDNIQSQVGPIFVDSSEPTAGLVADGMDFKMDMTISGDRSQVSGTILHLPTPVGPACPMRDIPFNDPQWSAMDFRGLWNMNRDKWDLEYQSQQVFATDESLTLKLERDTRGPRMLSGAYVTNAQIVRSSKYEFDLIAAQSDLHSVTSILFWDGPDGTIGEFDFGGRENWQEGICQCCYQQPFNQSMCPQCDCQNFLEIPDSVGENSTHGSTTSVRPLTTSSEFITATDNTRNGASVMTTSSCPWTIRKVDEDGDSVPDDESGRSISQRACGFQLYPNGRASRAVLWCRYFENAWPVTSQPVDLDFDPSVEERHYSIHFKVMPFDVEEDEWTFEVYVDGKLLSSLTGIPVLSSSTKLILHVFNRDSYIAELQDPFSPPFVTATLRNLRMPPDPVNLCRYGAQFRAGTSPVSRYFAGIGSVAGATDVVAFKEVARPCVPCINLCDRYQCDPSCTLDAVPITFTITNLTLPRLELLNVMLDNDTNATTPSSLEYEGSLPIFLTVKSFLGNGKTAIASSNGFYVDDTPAQLDLFFYVDLNVNQYQPTSFQSSNSTISVLWRFIDMESLVKENYWAIGTSKGATDLQDFVNVGLNQTATNSDLIGSLHHNTTYYVTLKAVNGAGSATIAECDGVTILLEEPTADDVNTTSMFSRKFEEDVYPPEMERSEDAAKTGATWSKPHDESIVLYEYCVSSSAELLDDVVPCMVVGGNSSGSVAIENGMIIVRADEREERFNITDFQAPNNATQVDVTKKAAKFNMEPGKCLYTWMKMCNAAMLCDTVSAGTTIVIGDSDMMMKSTNGTDLVMTSPTSQRRRKRSIDNHFDFTVATKGGLHQGGSLILGLLDVNRTNQEFTSAAALDYKPYITNPLYTIQYTSRLLRHRIRFVYEPTFYITSLGQTELRGPLMINVTLSTPRNWTEAKRRLIYWDKDNSEWRDAAKTCSDVDRITYLDDGNKVNVEVCSTRAPASSSSEPGRKRRSVQKESFPSDTSYFSHETQFALAEVLDAIPNTPPVIINLVEKMFMKEDEGTLVYTFQASDAEDDILVFEIGSNTDVQGIATITESGEFRYTPCADCHGTVTLLITVKEIKTLTESEPLSTDVNFTIEVRPINDVPVLYSALNGRDVGNGRIALLTVEQNTGSNVAYKDLRAELGAYDVDSDDKLTIITQPPTYGTLTLTQEVKTVPSTQNCSEPSGDGEGPVIPCGLKLPHEKEDMRWITTTFTYTPNTNYHGKDSFLVLADDRSGAKSQLLEVQIAVLVNPCINDGVCRGPVEDPDCTSPARSSGFESYSCHCEPGWIGDVCDMDYNECQSTPCEYPYVCYDHLNGFECSCPFSDPLCDTLNWRFKVIIGVVSCLVGLSVISAVVFYMYKKKHSKKYIIGFQSDINVDGQQLVDVPHCTQQAFDNPEFDDDIGDQKDAVEEDENQASHSQRVDAPSGRPPASLSTSSSKTPVAGVVAGAEASSLGDGSTRDESSPAGPLVSPATVEKLVLPTSRAGSSACLNKEVELPAEMLTFQNGGNTPQPDGGSPADVCDTEM</sequence>
<feature type="region of interest" description="Disordered" evidence="4">
    <location>
        <begin position="3590"/>
        <end position="3613"/>
    </location>
</feature>
<name>A0A913ZIJ4_PATMI</name>
<dbReference type="InterPro" id="IPR015819">
    <property type="entry name" value="Lipid_transp_b-sht_shell"/>
</dbReference>
<dbReference type="PROSITE" id="PS01187">
    <property type="entry name" value="EGF_CA"/>
    <property type="match status" value="1"/>
</dbReference>
<feature type="region of interest" description="Disordered" evidence="4">
    <location>
        <begin position="7358"/>
        <end position="7422"/>
    </location>
</feature>
<dbReference type="SUPFAM" id="SSF57414">
    <property type="entry name" value="Hairpin loop containing domain-like"/>
    <property type="match status" value="1"/>
</dbReference>
<dbReference type="Gene3D" id="1.25.10.20">
    <property type="entry name" value="Vitellinogen, superhelical"/>
    <property type="match status" value="1"/>
</dbReference>
<keyword evidence="3" id="KW-0245">EGF-like domain</keyword>
<evidence type="ECO:0000256" key="6">
    <source>
        <dbReference type="SAM" id="SignalP"/>
    </source>
</evidence>
<dbReference type="OrthoDB" id="6153184at2759"/>
<dbReference type="InterPro" id="IPR001747">
    <property type="entry name" value="Vitellogenin_N"/>
</dbReference>
<dbReference type="SMART" id="SM00638">
    <property type="entry name" value="LPD_N"/>
    <property type="match status" value="1"/>
</dbReference>
<dbReference type="EnsemblMetazoa" id="XM_038194948.1">
    <property type="protein sequence ID" value="XP_038050876.1"/>
    <property type="gene ID" value="LOC119724026"/>
</dbReference>
<dbReference type="PROSITE" id="PS01186">
    <property type="entry name" value="EGF_2"/>
    <property type="match status" value="1"/>
</dbReference>
<keyword evidence="5" id="KW-0812">Transmembrane</keyword>
<feature type="signal peptide" evidence="6">
    <location>
        <begin position="1"/>
        <end position="35"/>
    </location>
</feature>
<evidence type="ECO:0000256" key="4">
    <source>
        <dbReference type="SAM" id="MobiDB-lite"/>
    </source>
</evidence>
<evidence type="ECO:0000256" key="1">
    <source>
        <dbReference type="ARBA" id="ARBA00022729"/>
    </source>
</evidence>
<dbReference type="InterPro" id="IPR003034">
    <property type="entry name" value="SAP_dom"/>
</dbReference>
<evidence type="ECO:0000259" key="7">
    <source>
        <dbReference type="PROSITE" id="PS50026"/>
    </source>
</evidence>
<dbReference type="Gene3D" id="2.10.25.10">
    <property type="entry name" value="Laminin"/>
    <property type="match status" value="1"/>
</dbReference>
<dbReference type="InterPro" id="IPR000742">
    <property type="entry name" value="EGF"/>
</dbReference>
<proteinExistence type="predicted"/>
<dbReference type="PANTHER" id="PTHR16897">
    <property type="entry name" value="OS10G0105400 PROTEIN"/>
    <property type="match status" value="1"/>
</dbReference>
<dbReference type="InterPro" id="IPR036116">
    <property type="entry name" value="FN3_sf"/>
</dbReference>
<keyword evidence="5" id="KW-1133">Transmembrane helix</keyword>
<keyword evidence="2" id="KW-1015">Disulfide bond</keyword>
<protein>
    <submittedName>
        <fullName evidence="10">Uncharacterized protein</fullName>
    </submittedName>
</protein>
<reference evidence="10" key="1">
    <citation type="submission" date="2022-11" db="UniProtKB">
        <authorList>
            <consortium name="EnsemblMetazoa"/>
        </authorList>
    </citation>
    <scope>IDENTIFICATION</scope>
</reference>
<feature type="region of interest" description="Disordered" evidence="4">
    <location>
        <begin position="6903"/>
        <end position="6928"/>
    </location>
</feature>
<dbReference type="RefSeq" id="XP_038050876.1">
    <property type="nucleotide sequence ID" value="XM_038194948.1"/>
</dbReference>
<dbReference type="GO" id="GO:0005509">
    <property type="term" value="F:calcium ion binding"/>
    <property type="evidence" value="ECO:0007669"/>
    <property type="project" value="InterPro"/>
</dbReference>
<feature type="region of interest" description="Disordered" evidence="4">
    <location>
        <begin position="1223"/>
        <end position="1265"/>
    </location>
</feature>
<dbReference type="InterPro" id="IPR000152">
    <property type="entry name" value="EGF-type_Asp/Asn_hydroxyl_site"/>
</dbReference>
<evidence type="ECO:0000259" key="9">
    <source>
        <dbReference type="PROSITE" id="PS51211"/>
    </source>
</evidence>
<dbReference type="Pfam" id="PF00024">
    <property type="entry name" value="PAN_1"/>
    <property type="match status" value="1"/>
</dbReference>
<dbReference type="InterPro" id="IPR018097">
    <property type="entry name" value="EGF_Ca-bd_CS"/>
</dbReference>
<evidence type="ECO:0000256" key="3">
    <source>
        <dbReference type="PROSITE-ProRule" id="PRU00076"/>
    </source>
</evidence>
<dbReference type="Proteomes" id="UP000887568">
    <property type="component" value="Unplaced"/>
</dbReference>
<dbReference type="PROSITE" id="PS50800">
    <property type="entry name" value="SAP"/>
    <property type="match status" value="1"/>
</dbReference>
<feature type="transmembrane region" description="Helical" evidence="5">
    <location>
        <begin position="7286"/>
        <end position="7308"/>
    </location>
</feature>
<evidence type="ECO:0000259" key="8">
    <source>
        <dbReference type="PROSITE" id="PS50800"/>
    </source>
</evidence>
<dbReference type="InterPro" id="IPR003609">
    <property type="entry name" value="Pan_app"/>
</dbReference>
<evidence type="ECO:0000256" key="2">
    <source>
        <dbReference type="ARBA" id="ARBA00023157"/>
    </source>
</evidence>
<accession>A0A913ZIJ4</accession>
<keyword evidence="5" id="KW-0472">Membrane</keyword>
<dbReference type="GeneID" id="119724026"/>
<dbReference type="Pfam" id="PF01347">
    <property type="entry name" value="Vitellogenin_N"/>
    <property type="match status" value="1"/>
</dbReference>
<dbReference type="SMART" id="SM00513">
    <property type="entry name" value="SAP"/>
    <property type="match status" value="2"/>
</dbReference>
<feature type="domain" description="EGF-like" evidence="7">
    <location>
        <begin position="7244"/>
        <end position="7278"/>
    </location>
</feature>
<feature type="chain" id="PRO_5037157011" evidence="6">
    <location>
        <begin position="36"/>
        <end position="7475"/>
    </location>
</feature>
<dbReference type="InterPro" id="IPR011030">
    <property type="entry name" value="Lipovitellin_superhlx_dom"/>
</dbReference>
<dbReference type="SUPFAM" id="SSF56968">
    <property type="entry name" value="Lipovitellin-phosvitin complex, beta-sheet shell regions"/>
    <property type="match status" value="1"/>
</dbReference>
<dbReference type="GO" id="GO:0005319">
    <property type="term" value="F:lipid transporter activity"/>
    <property type="evidence" value="ECO:0007669"/>
    <property type="project" value="InterPro"/>
</dbReference>
<feature type="region of interest" description="Disordered" evidence="4">
    <location>
        <begin position="7451"/>
        <end position="7475"/>
    </location>
</feature>
<dbReference type="PROSITE" id="PS51211">
    <property type="entry name" value="VITELLOGENIN"/>
    <property type="match status" value="1"/>
</dbReference>
<organism evidence="10 11">
    <name type="scientific">Patiria miniata</name>
    <name type="common">Bat star</name>
    <name type="synonym">Asterina miniata</name>
    <dbReference type="NCBI Taxonomy" id="46514"/>
    <lineage>
        <taxon>Eukaryota</taxon>
        <taxon>Metazoa</taxon>
        <taxon>Echinodermata</taxon>
        <taxon>Eleutherozoa</taxon>
        <taxon>Asterozoa</taxon>
        <taxon>Asteroidea</taxon>
        <taxon>Valvatacea</taxon>
        <taxon>Valvatida</taxon>
        <taxon>Asterinidae</taxon>
        <taxon>Patiria</taxon>
    </lineage>
</organism>
<feature type="compositionally biased region" description="Polar residues" evidence="4">
    <location>
        <begin position="7452"/>
        <end position="7461"/>
    </location>
</feature>
<dbReference type="PANTHER" id="PTHR16897:SF2">
    <property type="entry name" value="OS03G0226600 PROTEIN"/>
    <property type="match status" value="1"/>
</dbReference>
<evidence type="ECO:0000313" key="11">
    <source>
        <dbReference type="Proteomes" id="UP000887568"/>
    </source>
</evidence>
<keyword evidence="1 6" id="KW-0732">Signal</keyword>
<evidence type="ECO:0000313" key="10">
    <source>
        <dbReference type="EnsemblMetazoa" id="XP_038050876.1"/>
    </source>
</evidence>
<comment type="caution">
    <text evidence="3">Lacks conserved residue(s) required for the propagation of feature annotation.</text>
</comment>
<dbReference type="PROSITE" id="PS00010">
    <property type="entry name" value="ASX_HYDROXYL"/>
    <property type="match status" value="1"/>
</dbReference>
<dbReference type="PROSITE" id="PS50026">
    <property type="entry name" value="EGF_3"/>
    <property type="match status" value="1"/>
</dbReference>
<dbReference type="CDD" id="cd00054">
    <property type="entry name" value="EGF_CA"/>
    <property type="match status" value="1"/>
</dbReference>
<dbReference type="Gene3D" id="2.30.230.10">
    <property type="entry name" value="Lipovitellin, beta-sheet shell regions, chain A"/>
    <property type="match status" value="1"/>
</dbReference>
<dbReference type="PROSITE" id="PS00022">
    <property type="entry name" value="EGF_1"/>
    <property type="match status" value="1"/>
</dbReference>
<dbReference type="SUPFAM" id="SSF49265">
    <property type="entry name" value="Fibronectin type III"/>
    <property type="match status" value="2"/>
</dbReference>
<feature type="region of interest" description="Disordered" evidence="4">
    <location>
        <begin position="3969"/>
        <end position="3988"/>
    </location>
</feature>
<feature type="domain" description="Vitellogenin" evidence="9">
    <location>
        <begin position="40"/>
        <end position="621"/>
    </location>
</feature>
<dbReference type="InterPro" id="IPR015816">
    <property type="entry name" value="Vitellinogen_b-sht_N"/>
</dbReference>
<dbReference type="SMART" id="SM00181">
    <property type="entry name" value="EGF"/>
    <property type="match status" value="2"/>
</dbReference>
<feature type="domain" description="SAP" evidence="8">
    <location>
        <begin position="1337"/>
        <end position="1371"/>
    </location>
</feature>
<evidence type="ECO:0000256" key="5">
    <source>
        <dbReference type="SAM" id="Phobius"/>
    </source>
</evidence>
<dbReference type="SUPFAM" id="SSF48431">
    <property type="entry name" value="Lipovitellin-phosvitin complex, superhelical domain"/>
    <property type="match status" value="1"/>
</dbReference>
<keyword evidence="11" id="KW-1185">Reference proteome</keyword>